<feature type="non-terminal residue" evidence="1">
    <location>
        <position position="1"/>
    </location>
</feature>
<dbReference type="EMBL" id="OW152833">
    <property type="protein sequence ID" value="CAH2054218.1"/>
    <property type="molecule type" value="Genomic_DNA"/>
</dbReference>
<name>A0ABN8IBX0_9NEOP</name>
<reference evidence="1" key="1">
    <citation type="submission" date="2022-03" db="EMBL/GenBank/DDBJ databases">
        <authorList>
            <person name="Martin H S."/>
        </authorList>
    </citation>
    <scope>NUCLEOTIDE SEQUENCE</scope>
</reference>
<accession>A0ABN8IBX0</accession>
<evidence type="ECO:0000313" key="1">
    <source>
        <dbReference type="EMBL" id="CAH2054218.1"/>
    </source>
</evidence>
<dbReference type="Proteomes" id="UP000837857">
    <property type="component" value="Chromosome 21"/>
</dbReference>
<dbReference type="SUPFAM" id="SSF53756">
    <property type="entry name" value="UDP-Glycosyltransferase/glycogen phosphorylase"/>
    <property type="match status" value="1"/>
</dbReference>
<protein>
    <recommendedName>
        <fullName evidence="3">UDP-glycosyltransferase</fullName>
    </recommendedName>
</protein>
<organism evidence="1 2">
    <name type="scientific">Iphiclides podalirius</name>
    <name type="common">scarce swallowtail</name>
    <dbReference type="NCBI Taxonomy" id="110791"/>
    <lineage>
        <taxon>Eukaryota</taxon>
        <taxon>Metazoa</taxon>
        <taxon>Ecdysozoa</taxon>
        <taxon>Arthropoda</taxon>
        <taxon>Hexapoda</taxon>
        <taxon>Insecta</taxon>
        <taxon>Pterygota</taxon>
        <taxon>Neoptera</taxon>
        <taxon>Endopterygota</taxon>
        <taxon>Lepidoptera</taxon>
        <taxon>Glossata</taxon>
        <taxon>Ditrysia</taxon>
        <taxon>Papilionoidea</taxon>
        <taxon>Papilionidae</taxon>
        <taxon>Papilioninae</taxon>
        <taxon>Iphiclides</taxon>
    </lineage>
</organism>
<gene>
    <name evidence="1" type="ORF">IPOD504_LOCUS8535</name>
</gene>
<proteinExistence type="predicted"/>
<evidence type="ECO:0008006" key="3">
    <source>
        <dbReference type="Google" id="ProtNLM"/>
    </source>
</evidence>
<evidence type="ECO:0000313" key="2">
    <source>
        <dbReference type="Proteomes" id="UP000837857"/>
    </source>
</evidence>
<sequence>MSTYPVVHVTSFPRNETDARLREIDVSDIGTRLRAQDAVKLETFKLRNMVGKNNISDSLFFLYMMYNIHRQVLEEKEIVDLLSDPREQFDVVILEWLFSNFIAGIAPLFQCPLIWFGSTEAHWQVLKIIDESPNPSFNVDLFSTNRPPLTFWERTMELWTMLKRSAIIRISKS</sequence>
<keyword evidence="2" id="KW-1185">Reference proteome</keyword>